<keyword evidence="3" id="KW-1185">Reference proteome</keyword>
<evidence type="ECO:0000256" key="1">
    <source>
        <dbReference type="SAM" id="SignalP"/>
    </source>
</evidence>
<keyword evidence="1" id="KW-0732">Signal</keyword>
<gene>
    <name evidence="2" type="ORF">GCM10023147_13690</name>
</gene>
<dbReference type="PROSITE" id="PS51257">
    <property type="entry name" value="PROKAR_LIPOPROTEIN"/>
    <property type="match status" value="1"/>
</dbReference>
<dbReference type="RefSeq" id="WP_344992803.1">
    <property type="nucleotide sequence ID" value="NZ_BAABFR010000015.1"/>
</dbReference>
<evidence type="ECO:0000313" key="2">
    <source>
        <dbReference type="EMBL" id="GAA4388286.1"/>
    </source>
</evidence>
<dbReference type="Proteomes" id="UP001500635">
    <property type="component" value="Unassembled WGS sequence"/>
</dbReference>
<sequence length="128" mass="13097">MFRRIASIVVLVGACVVVGVTPAAAAPVPVLQNCSYGASQVRPSRVTLLCGDGGAWVQDIDWLSWGSAGALGTGVLWTNVCRPNCASGNYTQEPATIRLGGLTGDRFTTATVTGAHATSTIGSSFRVG</sequence>
<protein>
    <recommendedName>
        <fullName evidence="4">Ig-like domain-containing protein</fullName>
    </recommendedName>
</protein>
<evidence type="ECO:0000313" key="3">
    <source>
        <dbReference type="Proteomes" id="UP001500635"/>
    </source>
</evidence>
<comment type="caution">
    <text evidence="2">The sequence shown here is derived from an EMBL/GenBank/DDBJ whole genome shotgun (WGS) entry which is preliminary data.</text>
</comment>
<feature type="chain" id="PRO_5047280095" description="Ig-like domain-containing protein" evidence="1">
    <location>
        <begin position="26"/>
        <end position="128"/>
    </location>
</feature>
<organism evidence="2 3">
    <name type="scientific">Tsukamurella soli</name>
    <dbReference type="NCBI Taxonomy" id="644556"/>
    <lineage>
        <taxon>Bacteria</taxon>
        <taxon>Bacillati</taxon>
        <taxon>Actinomycetota</taxon>
        <taxon>Actinomycetes</taxon>
        <taxon>Mycobacteriales</taxon>
        <taxon>Tsukamurellaceae</taxon>
        <taxon>Tsukamurella</taxon>
    </lineage>
</organism>
<dbReference type="EMBL" id="BAABFR010000015">
    <property type="protein sequence ID" value="GAA4388286.1"/>
    <property type="molecule type" value="Genomic_DNA"/>
</dbReference>
<name>A0ABP8JBL0_9ACTN</name>
<proteinExistence type="predicted"/>
<reference evidence="3" key="1">
    <citation type="journal article" date="2019" name="Int. J. Syst. Evol. Microbiol.">
        <title>The Global Catalogue of Microorganisms (GCM) 10K type strain sequencing project: providing services to taxonomists for standard genome sequencing and annotation.</title>
        <authorList>
            <consortium name="The Broad Institute Genomics Platform"/>
            <consortium name="The Broad Institute Genome Sequencing Center for Infectious Disease"/>
            <person name="Wu L."/>
            <person name="Ma J."/>
        </authorList>
    </citation>
    <scope>NUCLEOTIDE SEQUENCE [LARGE SCALE GENOMIC DNA]</scope>
    <source>
        <strain evidence="3">JCM 17688</strain>
    </source>
</reference>
<feature type="signal peptide" evidence="1">
    <location>
        <begin position="1"/>
        <end position="25"/>
    </location>
</feature>
<evidence type="ECO:0008006" key="4">
    <source>
        <dbReference type="Google" id="ProtNLM"/>
    </source>
</evidence>
<accession>A0ABP8JBL0</accession>